<evidence type="ECO:0000256" key="3">
    <source>
        <dbReference type="ARBA" id="ARBA00004477"/>
    </source>
</evidence>
<dbReference type="GO" id="GO:0005789">
    <property type="term" value="C:endoplasmic reticulum membrane"/>
    <property type="evidence" value="ECO:0007669"/>
    <property type="project" value="UniProtKB-SubCell"/>
</dbReference>
<evidence type="ECO:0000256" key="15">
    <source>
        <dbReference type="ARBA" id="ARBA00039397"/>
    </source>
</evidence>
<evidence type="ECO:0000256" key="9">
    <source>
        <dbReference type="ARBA" id="ARBA00022824"/>
    </source>
</evidence>
<evidence type="ECO:0000256" key="1">
    <source>
        <dbReference type="ARBA" id="ARBA00003701"/>
    </source>
</evidence>
<evidence type="ECO:0000256" key="13">
    <source>
        <dbReference type="ARBA" id="ARBA00023136"/>
    </source>
</evidence>
<dbReference type="Gene3D" id="1.20.120.550">
    <property type="entry name" value="Membrane associated eicosanoid/glutathione metabolism-like domain"/>
    <property type="match status" value="1"/>
</dbReference>
<keyword evidence="10 17" id="KW-1133">Transmembrane helix</keyword>
<evidence type="ECO:0000313" key="19">
    <source>
        <dbReference type="Proteomes" id="UP001152320"/>
    </source>
</evidence>
<dbReference type="InterPro" id="IPR023352">
    <property type="entry name" value="MAPEG-like_dom_sf"/>
</dbReference>
<evidence type="ECO:0000313" key="18">
    <source>
        <dbReference type="EMBL" id="KAJ8039517.1"/>
    </source>
</evidence>
<keyword evidence="11" id="KW-0007">Acetylation</keyword>
<dbReference type="GO" id="GO:0005741">
    <property type="term" value="C:mitochondrial outer membrane"/>
    <property type="evidence" value="ECO:0007669"/>
    <property type="project" value="UniProtKB-SubCell"/>
</dbReference>
<comment type="subcellular location">
    <subcellularLocation>
        <location evidence="3">Endoplasmic reticulum membrane</location>
        <topology evidence="3">Multi-pass membrane protein</topology>
    </subcellularLocation>
    <subcellularLocation>
        <location evidence="2">Mitochondrion outer membrane</location>
    </subcellularLocation>
</comment>
<comment type="function">
    <text evidence="1">Conjugation of reduced glutathione to a wide number of exogenous and endogenous hydrophobic electrophiles.</text>
</comment>
<feature type="transmembrane region" description="Helical" evidence="17">
    <location>
        <begin position="131"/>
        <end position="152"/>
    </location>
</feature>
<proteinExistence type="inferred from homology"/>
<gene>
    <name evidence="18" type="ORF">HOLleu_17265</name>
</gene>
<evidence type="ECO:0000256" key="17">
    <source>
        <dbReference type="SAM" id="Phobius"/>
    </source>
</evidence>
<organism evidence="18 19">
    <name type="scientific">Holothuria leucospilota</name>
    <name type="common">Black long sea cucumber</name>
    <name type="synonym">Mertensiothuria leucospilota</name>
    <dbReference type="NCBI Taxonomy" id="206669"/>
    <lineage>
        <taxon>Eukaryota</taxon>
        <taxon>Metazoa</taxon>
        <taxon>Echinodermata</taxon>
        <taxon>Eleutherozoa</taxon>
        <taxon>Echinozoa</taxon>
        <taxon>Holothuroidea</taxon>
        <taxon>Aspidochirotacea</taxon>
        <taxon>Aspidochirotida</taxon>
        <taxon>Holothuriidae</taxon>
        <taxon>Holothuria</taxon>
    </lineage>
</organism>
<dbReference type="InterPro" id="IPR040162">
    <property type="entry name" value="MGST1-like"/>
</dbReference>
<sequence length="153" mass="17913">MVAVEIFSIENEVFRLYLLYSSVVLFKMIFLSFYTFHVRTKHGAFISEEDYCKDFPRDEMKALMKNEDVERVRRCHRNDLENILPFLVFGLLYSATNPSVFAATITFRTFTIARFLHSFAYLLPLPRPWRGVAFAAGFLVILYMGVQILFTVL</sequence>
<dbReference type="InterPro" id="IPR001129">
    <property type="entry name" value="Membr-assoc_MAPEG"/>
</dbReference>
<evidence type="ECO:0000256" key="6">
    <source>
        <dbReference type="ARBA" id="ARBA00022679"/>
    </source>
</evidence>
<comment type="catalytic activity">
    <reaction evidence="16">
        <text>RX + glutathione = an S-substituted glutathione + a halide anion + H(+)</text>
        <dbReference type="Rhea" id="RHEA:16437"/>
        <dbReference type="ChEBI" id="CHEBI:15378"/>
        <dbReference type="ChEBI" id="CHEBI:16042"/>
        <dbReference type="ChEBI" id="CHEBI:17792"/>
        <dbReference type="ChEBI" id="CHEBI:57925"/>
        <dbReference type="ChEBI" id="CHEBI:90779"/>
        <dbReference type="EC" id="2.5.1.18"/>
    </reaction>
    <physiologicalReaction direction="left-to-right" evidence="16">
        <dbReference type="Rhea" id="RHEA:16438"/>
    </physiologicalReaction>
</comment>
<evidence type="ECO:0000256" key="4">
    <source>
        <dbReference type="ARBA" id="ARBA00010459"/>
    </source>
</evidence>
<protein>
    <recommendedName>
        <fullName evidence="15">Microsomal glutathione S-transferase 1</fullName>
        <ecNumber evidence="5">2.5.1.18</ecNumber>
    </recommendedName>
</protein>
<dbReference type="Pfam" id="PF01124">
    <property type="entry name" value="MAPEG"/>
    <property type="match status" value="1"/>
</dbReference>
<keyword evidence="9" id="KW-0256">Endoplasmic reticulum</keyword>
<evidence type="ECO:0000256" key="16">
    <source>
        <dbReference type="ARBA" id="ARBA00049385"/>
    </source>
</evidence>
<comment type="subunit">
    <text evidence="14">Homotrimer; The trimer binds only one molecule of glutathione.</text>
</comment>
<keyword evidence="8" id="KW-1000">Mitochondrion outer membrane</keyword>
<reference evidence="18" key="1">
    <citation type="submission" date="2021-10" db="EMBL/GenBank/DDBJ databases">
        <title>Tropical sea cucumber genome reveals ecological adaptation and Cuvierian tubules defense mechanism.</title>
        <authorList>
            <person name="Chen T."/>
        </authorList>
    </citation>
    <scope>NUCLEOTIDE SEQUENCE</scope>
    <source>
        <strain evidence="18">Nanhai2018</strain>
        <tissue evidence="18">Muscle</tissue>
    </source>
</reference>
<accession>A0A9Q1C6Z3</accession>
<feature type="transmembrane region" description="Helical" evidence="17">
    <location>
        <begin position="17"/>
        <end position="36"/>
    </location>
</feature>
<dbReference type="SUPFAM" id="SSF161084">
    <property type="entry name" value="MAPEG domain-like"/>
    <property type="match status" value="1"/>
</dbReference>
<evidence type="ECO:0000256" key="2">
    <source>
        <dbReference type="ARBA" id="ARBA00004294"/>
    </source>
</evidence>
<dbReference type="AlphaFoldDB" id="A0A9Q1C6Z3"/>
<evidence type="ECO:0000256" key="8">
    <source>
        <dbReference type="ARBA" id="ARBA00022787"/>
    </source>
</evidence>
<dbReference type="GO" id="GO:0004364">
    <property type="term" value="F:glutathione transferase activity"/>
    <property type="evidence" value="ECO:0007669"/>
    <property type="project" value="UniProtKB-EC"/>
</dbReference>
<feature type="transmembrane region" description="Helical" evidence="17">
    <location>
        <begin position="83"/>
        <end position="111"/>
    </location>
</feature>
<keyword evidence="12" id="KW-0496">Mitochondrion</keyword>
<evidence type="ECO:0000256" key="5">
    <source>
        <dbReference type="ARBA" id="ARBA00012452"/>
    </source>
</evidence>
<keyword evidence="6" id="KW-0808">Transferase</keyword>
<dbReference type="FunFam" id="1.20.120.550:FF:000002">
    <property type="entry name" value="Microsomal glutathione S-transferase 1"/>
    <property type="match status" value="1"/>
</dbReference>
<dbReference type="PANTHER" id="PTHR10689">
    <property type="entry name" value="MICROSOMAL GLUTATHIONE S-TRANSFERASE 1"/>
    <property type="match status" value="1"/>
</dbReference>
<keyword evidence="7 17" id="KW-0812">Transmembrane</keyword>
<keyword evidence="19" id="KW-1185">Reference proteome</keyword>
<comment type="caution">
    <text evidence="18">The sequence shown here is derived from an EMBL/GenBank/DDBJ whole genome shotgun (WGS) entry which is preliminary data.</text>
</comment>
<evidence type="ECO:0000256" key="12">
    <source>
        <dbReference type="ARBA" id="ARBA00023128"/>
    </source>
</evidence>
<keyword evidence="13 17" id="KW-0472">Membrane</keyword>
<dbReference type="Proteomes" id="UP001152320">
    <property type="component" value="Chromosome 7"/>
</dbReference>
<evidence type="ECO:0000256" key="11">
    <source>
        <dbReference type="ARBA" id="ARBA00022990"/>
    </source>
</evidence>
<evidence type="ECO:0000256" key="14">
    <source>
        <dbReference type="ARBA" id="ARBA00038540"/>
    </source>
</evidence>
<name>A0A9Q1C6Z3_HOLLE</name>
<evidence type="ECO:0000256" key="10">
    <source>
        <dbReference type="ARBA" id="ARBA00022989"/>
    </source>
</evidence>
<dbReference type="PANTHER" id="PTHR10689:SF6">
    <property type="entry name" value="MICROSOMAL GLUTATHIONE S-TRANSFERASE 1"/>
    <property type="match status" value="1"/>
</dbReference>
<dbReference type="OrthoDB" id="193139at2759"/>
<evidence type="ECO:0000256" key="7">
    <source>
        <dbReference type="ARBA" id="ARBA00022692"/>
    </source>
</evidence>
<dbReference type="EMBL" id="JAIZAY010000007">
    <property type="protein sequence ID" value="KAJ8039517.1"/>
    <property type="molecule type" value="Genomic_DNA"/>
</dbReference>
<comment type="similarity">
    <text evidence="4">Belongs to the MAPEG family.</text>
</comment>
<dbReference type="EC" id="2.5.1.18" evidence="5"/>